<name>A0A4U1L4H0_9SPHN</name>
<proteinExistence type="inferred from homology"/>
<dbReference type="CDD" id="cd02933">
    <property type="entry name" value="OYE_like_FMN"/>
    <property type="match status" value="1"/>
</dbReference>
<evidence type="ECO:0000259" key="4">
    <source>
        <dbReference type="Pfam" id="PF00724"/>
    </source>
</evidence>
<evidence type="ECO:0000313" key="5">
    <source>
        <dbReference type="EMBL" id="TKD51817.1"/>
    </source>
</evidence>
<accession>A0A4U1L4H0</accession>
<dbReference type="PANTHER" id="PTHR22893:SF91">
    <property type="entry name" value="NADPH DEHYDROGENASE 2-RELATED"/>
    <property type="match status" value="1"/>
</dbReference>
<protein>
    <submittedName>
        <fullName evidence="5">Alkene reductase</fullName>
    </submittedName>
</protein>
<comment type="caution">
    <text evidence="5">The sequence shown here is derived from an EMBL/GenBank/DDBJ whole genome shotgun (WGS) entry which is preliminary data.</text>
</comment>
<dbReference type="GO" id="GO:0010181">
    <property type="term" value="F:FMN binding"/>
    <property type="evidence" value="ECO:0007669"/>
    <property type="project" value="InterPro"/>
</dbReference>
<dbReference type="InterPro" id="IPR045247">
    <property type="entry name" value="Oye-like"/>
</dbReference>
<dbReference type="RefSeq" id="WP_136943753.1">
    <property type="nucleotide sequence ID" value="NZ_SWKR01000002.1"/>
</dbReference>
<dbReference type="AlphaFoldDB" id="A0A4U1L4H0"/>
<comment type="similarity">
    <text evidence="2">Belongs to the NADH:flavin oxidoreductase/NADH oxidase family.</text>
</comment>
<dbReference type="EMBL" id="SWKR01000002">
    <property type="protein sequence ID" value="TKD51817.1"/>
    <property type="molecule type" value="Genomic_DNA"/>
</dbReference>
<dbReference type="OrthoDB" id="9804454at2"/>
<evidence type="ECO:0000256" key="1">
    <source>
        <dbReference type="ARBA" id="ARBA00001917"/>
    </source>
</evidence>
<dbReference type="GO" id="GO:0016628">
    <property type="term" value="F:oxidoreductase activity, acting on the CH-CH group of donors, NAD or NADP as acceptor"/>
    <property type="evidence" value="ECO:0007669"/>
    <property type="project" value="UniProtKB-ARBA"/>
</dbReference>
<reference evidence="5 6" key="1">
    <citation type="submission" date="2019-04" db="EMBL/GenBank/DDBJ databases">
        <authorList>
            <person name="Yang Y."/>
            <person name="Wei D."/>
        </authorList>
    </citation>
    <scope>NUCLEOTIDE SEQUENCE [LARGE SCALE GENOMIC DNA]</scope>
    <source>
        <strain evidence="5 6">L-1-4w-11</strain>
    </source>
</reference>
<dbReference type="Gene3D" id="3.20.20.70">
    <property type="entry name" value="Aldolase class I"/>
    <property type="match status" value="1"/>
</dbReference>
<evidence type="ECO:0000256" key="2">
    <source>
        <dbReference type="ARBA" id="ARBA00005979"/>
    </source>
</evidence>
<dbReference type="Proteomes" id="UP000309138">
    <property type="component" value="Unassembled WGS sequence"/>
</dbReference>
<keyword evidence="3" id="KW-0560">Oxidoreductase</keyword>
<sequence length="365" mass="39371">MATLFDPITLGAIEAPNRILMAPLTRGRATQASVPVPMMAEYYAQRASAGLIISEATGISREGLGWPYAPGLWTREQVEGWKPVTDAVHAAGGRIVAQLWHMGRIVHPDFNDGAAPISASATTAPGKTRTYVTGNDKVPYAEARAATHDDIARVLDDYAAATRNAIEAGFDGVQLHAANGYLIDQFLRDGSNMRDDDYGGSIENRARLLRQAIERLVAEAGAGRVSVRFSPNGDTQGVIDSNPEPLFVHIGEWLNTQGIGFVELREPGPEGTFGSTTQPPVSPAFRKAWKGPLVLNQDFTRAQAIETVESGSADAVAFGRPFLANPDLPERLRRDAPLNADEMATWYSRGPEGYTDYPTLEAVNA</sequence>
<keyword evidence="6" id="KW-1185">Reference proteome</keyword>
<dbReference type="Pfam" id="PF00724">
    <property type="entry name" value="Oxidored_FMN"/>
    <property type="match status" value="1"/>
</dbReference>
<dbReference type="SUPFAM" id="SSF51395">
    <property type="entry name" value="FMN-linked oxidoreductases"/>
    <property type="match status" value="1"/>
</dbReference>
<dbReference type="InterPro" id="IPR001155">
    <property type="entry name" value="OxRdtase_FMN_N"/>
</dbReference>
<organism evidence="5 6">
    <name type="scientific">Sphingomonas baiyangensis</name>
    <dbReference type="NCBI Taxonomy" id="2572576"/>
    <lineage>
        <taxon>Bacteria</taxon>
        <taxon>Pseudomonadati</taxon>
        <taxon>Pseudomonadota</taxon>
        <taxon>Alphaproteobacteria</taxon>
        <taxon>Sphingomonadales</taxon>
        <taxon>Sphingomonadaceae</taxon>
        <taxon>Sphingomonas</taxon>
    </lineage>
</organism>
<evidence type="ECO:0000313" key="6">
    <source>
        <dbReference type="Proteomes" id="UP000309138"/>
    </source>
</evidence>
<evidence type="ECO:0000256" key="3">
    <source>
        <dbReference type="ARBA" id="ARBA00023002"/>
    </source>
</evidence>
<feature type="domain" description="NADH:flavin oxidoreductase/NADH oxidase N-terminal" evidence="4">
    <location>
        <begin position="4"/>
        <end position="338"/>
    </location>
</feature>
<dbReference type="PANTHER" id="PTHR22893">
    <property type="entry name" value="NADH OXIDOREDUCTASE-RELATED"/>
    <property type="match status" value="1"/>
</dbReference>
<dbReference type="InterPro" id="IPR013785">
    <property type="entry name" value="Aldolase_TIM"/>
</dbReference>
<dbReference type="GO" id="GO:0005829">
    <property type="term" value="C:cytosol"/>
    <property type="evidence" value="ECO:0007669"/>
    <property type="project" value="UniProtKB-ARBA"/>
</dbReference>
<dbReference type="FunFam" id="3.20.20.70:FF:000059">
    <property type="entry name" value="N-ethylmaleimide reductase, FMN-linked"/>
    <property type="match status" value="1"/>
</dbReference>
<gene>
    <name evidence="5" type="ORF">FBR43_14435</name>
</gene>
<comment type="cofactor">
    <cofactor evidence="1">
        <name>FMN</name>
        <dbReference type="ChEBI" id="CHEBI:58210"/>
    </cofactor>
</comment>